<evidence type="ECO:0000313" key="2">
    <source>
        <dbReference type="EMBL" id="RRT44520.1"/>
    </source>
</evidence>
<dbReference type="AlphaFoldDB" id="A0A426XYR0"/>
<sequence length="166" mass="18408">MTSPVGLSYPKKQSVDYKGGGLGGAPQCRRGGSIDREGRDTDARQRIVGPWAWQRHGTVEAGLSWSHGRFRPSPVAVGRSRSISTVTGRCRAVTIDFDRRRPLSGGHGRFGPSAVDFERYQLREKEEEEEKGESGDPTVLLSRSRSVAHGRFLLLMWAFSLHGEKE</sequence>
<reference evidence="2 3" key="1">
    <citation type="journal article" date="2014" name="Agronomy (Basel)">
        <title>A Draft Genome Sequence for Ensete ventricosum, the Drought-Tolerant Tree Against Hunger.</title>
        <authorList>
            <person name="Harrison J."/>
            <person name="Moore K.A."/>
            <person name="Paszkiewicz K."/>
            <person name="Jones T."/>
            <person name="Grant M."/>
            <person name="Ambacheew D."/>
            <person name="Muzemil S."/>
            <person name="Studholme D.J."/>
        </authorList>
    </citation>
    <scope>NUCLEOTIDE SEQUENCE [LARGE SCALE GENOMIC DNA]</scope>
</reference>
<evidence type="ECO:0000313" key="3">
    <source>
        <dbReference type="Proteomes" id="UP000287651"/>
    </source>
</evidence>
<protein>
    <submittedName>
        <fullName evidence="2">Uncharacterized protein</fullName>
    </submittedName>
</protein>
<comment type="caution">
    <text evidence="2">The sequence shown here is derived from an EMBL/GenBank/DDBJ whole genome shotgun (WGS) entry which is preliminary data.</text>
</comment>
<organism evidence="2 3">
    <name type="scientific">Ensete ventricosum</name>
    <name type="common">Abyssinian banana</name>
    <name type="synonym">Musa ensete</name>
    <dbReference type="NCBI Taxonomy" id="4639"/>
    <lineage>
        <taxon>Eukaryota</taxon>
        <taxon>Viridiplantae</taxon>
        <taxon>Streptophyta</taxon>
        <taxon>Embryophyta</taxon>
        <taxon>Tracheophyta</taxon>
        <taxon>Spermatophyta</taxon>
        <taxon>Magnoliopsida</taxon>
        <taxon>Liliopsida</taxon>
        <taxon>Zingiberales</taxon>
        <taxon>Musaceae</taxon>
        <taxon>Ensete</taxon>
    </lineage>
</organism>
<dbReference type="EMBL" id="AMZH03016416">
    <property type="protein sequence ID" value="RRT44520.1"/>
    <property type="molecule type" value="Genomic_DNA"/>
</dbReference>
<accession>A0A426XYR0</accession>
<gene>
    <name evidence="2" type="ORF">B296_00038651</name>
</gene>
<name>A0A426XYR0_ENSVE</name>
<feature type="region of interest" description="Disordered" evidence="1">
    <location>
        <begin position="1"/>
        <end position="39"/>
    </location>
</feature>
<proteinExistence type="predicted"/>
<evidence type="ECO:0000256" key="1">
    <source>
        <dbReference type="SAM" id="MobiDB-lite"/>
    </source>
</evidence>
<dbReference type="Proteomes" id="UP000287651">
    <property type="component" value="Unassembled WGS sequence"/>
</dbReference>